<dbReference type="GeneID" id="66107786"/>
<dbReference type="AlphaFoldDB" id="A0A9P7W0B0"/>
<comment type="caution">
    <text evidence="2">The sequence shown here is derived from an EMBL/GenBank/DDBJ whole genome shotgun (WGS) entry which is preliminary data.</text>
</comment>
<sequence>MPPPVKVRLGLVLSCLVLSAPMLPPVQSGYACEVSALCFPAGIRVLSYCDIPSSPTGADTVTSQFSGSFPVHDYAPR</sequence>
<dbReference type="EMBL" id="MU250527">
    <property type="protein sequence ID" value="KAG7449624.1"/>
    <property type="molecule type" value="Genomic_DNA"/>
</dbReference>
<reference evidence="2" key="1">
    <citation type="submission" date="2020-11" db="EMBL/GenBank/DDBJ databases">
        <title>Adaptations for nitrogen fixation in a non-lichenized fungal sporocarp promotes dispersal by wood-feeding termites.</title>
        <authorList>
            <consortium name="DOE Joint Genome Institute"/>
            <person name="Koch R.A."/>
            <person name="Yoon G."/>
            <person name="Arayal U."/>
            <person name="Lail K."/>
            <person name="Amirebrahimi M."/>
            <person name="Labutti K."/>
            <person name="Lipzen A."/>
            <person name="Riley R."/>
            <person name="Barry K."/>
            <person name="Henrissat B."/>
            <person name="Grigoriev I.V."/>
            <person name="Herr J.R."/>
            <person name="Aime M.C."/>
        </authorList>
    </citation>
    <scope>NUCLEOTIDE SEQUENCE</scope>
    <source>
        <strain evidence="2">MCA 3950</strain>
    </source>
</reference>
<gene>
    <name evidence="2" type="ORF">BT62DRAFT_928351</name>
</gene>
<evidence type="ECO:0008006" key="4">
    <source>
        <dbReference type="Google" id="ProtNLM"/>
    </source>
</evidence>
<protein>
    <recommendedName>
        <fullName evidence="4">Secreted protein</fullName>
    </recommendedName>
</protein>
<evidence type="ECO:0000256" key="1">
    <source>
        <dbReference type="SAM" id="SignalP"/>
    </source>
</evidence>
<organism evidence="2 3">
    <name type="scientific">Guyanagaster necrorhizus</name>
    <dbReference type="NCBI Taxonomy" id="856835"/>
    <lineage>
        <taxon>Eukaryota</taxon>
        <taxon>Fungi</taxon>
        <taxon>Dikarya</taxon>
        <taxon>Basidiomycota</taxon>
        <taxon>Agaricomycotina</taxon>
        <taxon>Agaricomycetes</taxon>
        <taxon>Agaricomycetidae</taxon>
        <taxon>Agaricales</taxon>
        <taxon>Marasmiineae</taxon>
        <taxon>Physalacriaceae</taxon>
        <taxon>Guyanagaster</taxon>
    </lineage>
</organism>
<feature type="signal peptide" evidence="1">
    <location>
        <begin position="1"/>
        <end position="28"/>
    </location>
</feature>
<name>A0A9P7W0B0_9AGAR</name>
<evidence type="ECO:0000313" key="2">
    <source>
        <dbReference type="EMBL" id="KAG7449624.1"/>
    </source>
</evidence>
<accession>A0A9P7W0B0</accession>
<feature type="chain" id="PRO_5040357458" description="Secreted protein" evidence="1">
    <location>
        <begin position="29"/>
        <end position="77"/>
    </location>
</feature>
<keyword evidence="3" id="KW-1185">Reference proteome</keyword>
<keyword evidence="1" id="KW-0732">Signal</keyword>
<dbReference type="Proteomes" id="UP000812287">
    <property type="component" value="Unassembled WGS sequence"/>
</dbReference>
<dbReference type="RefSeq" id="XP_043043124.1">
    <property type="nucleotide sequence ID" value="XM_043185489.1"/>
</dbReference>
<proteinExistence type="predicted"/>
<evidence type="ECO:0000313" key="3">
    <source>
        <dbReference type="Proteomes" id="UP000812287"/>
    </source>
</evidence>
<dbReference type="PROSITE" id="PS51257">
    <property type="entry name" value="PROKAR_LIPOPROTEIN"/>
    <property type="match status" value="1"/>
</dbReference>